<dbReference type="PANTHER" id="PTHR33112:SF16">
    <property type="entry name" value="HETEROKARYON INCOMPATIBILITY DOMAIN-CONTAINING PROTEIN"/>
    <property type="match status" value="1"/>
</dbReference>
<evidence type="ECO:0000259" key="1">
    <source>
        <dbReference type="Pfam" id="PF06985"/>
    </source>
</evidence>
<dbReference type="Proteomes" id="UP000799776">
    <property type="component" value="Unassembled WGS sequence"/>
</dbReference>
<dbReference type="AlphaFoldDB" id="A0A6A5YCI0"/>
<reference evidence="2" key="1">
    <citation type="journal article" date="2020" name="Stud. Mycol.">
        <title>101 Dothideomycetes genomes: a test case for predicting lifestyles and emergence of pathogens.</title>
        <authorList>
            <person name="Haridas S."/>
            <person name="Albert R."/>
            <person name="Binder M."/>
            <person name="Bloem J."/>
            <person name="Labutti K."/>
            <person name="Salamov A."/>
            <person name="Andreopoulos B."/>
            <person name="Baker S."/>
            <person name="Barry K."/>
            <person name="Bills G."/>
            <person name="Bluhm B."/>
            <person name="Cannon C."/>
            <person name="Castanera R."/>
            <person name="Culley D."/>
            <person name="Daum C."/>
            <person name="Ezra D."/>
            <person name="Gonzalez J."/>
            <person name="Henrissat B."/>
            <person name="Kuo A."/>
            <person name="Liang C."/>
            <person name="Lipzen A."/>
            <person name="Lutzoni F."/>
            <person name="Magnuson J."/>
            <person name="Mondo S."/>
            <person name="Nolan M."/>
            <person name="Ohm R."/>
            <person name="Pangilinan J."/>
            <person name="Park H.-J."/>
            <person name="Ramirez L."/>
            <person name="Alfaro M."/>
            <person name="Sun H."/>
            <person name="Tritt A."/>
            <person name="Yoshinaga Y."/>
            <person name="Zwiers L.-H."/>
            <person name="Turgeon B."/>
            <person name="Goodwin S."/>
            <person name="Spatafora J."/>
            <person name="Crous P."/>
            <person name="Grigoriev I."/>
        </authorList>
    </citation>
    <scope>NUCLEOTIDE SEQUENCE</scope>
    <source>
        <strain evidence="2">CBS 121410</strain>
    </source>
</reference>
<evidence type="ECO:0000313" key="2">
    <source>
        <dbReference type="EMBL" id="KAF2089186.1"/>
    </source>
</evidence>
<feature type="domain" description="Heterokaryon incompatibility" evidence="1">
    <location>
        <begin position="63"/>
        <end position="209"/>
    </location>
</feature>
<dbReference type="Pfam" id="PF06985">
    <property type="entry name" value="HET"/>
    <property type="match status" value="1"/>
</dbReference>
<dbReference type="InterPro" id="IPR010730">
    <property type="entry name" value="HET"/>
</dbReference>
<protein>
    <submittedName>
        <fullName evidence="2">HET-domain-containing protein</fullName>
    </submittedName>
</protein>
<name>A0A6A5YCI0_9PEZI</name>
<dbReference type="EMBL" id="ML978715">
    <property type="protein sequence ID" value="KAF2089186.1"/>
    <property type="molecule type" value="Genomic_DNA"/>
</dbReference>
<proteinExistence type="predicted"/>
<keyword evidence="3" id="KW-1185">Reference proteome</keyword>
<dbReference type="PANTHER" id="PTHR33112">
    <property type="entry name" value="DOMAIN PROTEIN, PUTATIVE-RELATED"/>
    <property type="match status" value="1"/>
</dbReference>
<organism evidence="2 3">
    <name type="scientific">Saccharata proteae CBS 121410</name>
    <dbReference type="NCBI Taxonomy" id="1314787"/>
    <lineage>
        <taxon>Eukaryota</taxon>
        <taxon>Fungi</taxon>
        <taxon>Dikarya</taxon>
        <taxon>Ascomycota</taxon>
        <taxon>Pezizomycotina</taxon>
        <taxon>Dothideomycetes</taxon>
        <taxon>Dothideomycetes incertae sedis</taxon>
        <taxon>Botryosphaeriales</taxon>
        <taxon>Saccharataceae</taxon>
        <taxon>Saccharata</taxon>
    </lineage>
</organism>
<gene>
    <name evidence="2" type="ORF">K490DRAFT_38113</name>
</gene>
<evidence type="ECO:0000313" key="3">
    <source>
        <dbReference type="Proteomes" id="UP000799776"/>
    </source>
</evidence>
<dbReference type="OrthoDB" id="5428863at2759"/>
<accession>A0A6A5YCI0</accession>
<feature type="non-terminal residue" evidence="2">
    <location>
        <position position="235"/>
    </location>
</feature>
<sequence length="235" mass="25386">MLRWRRLDPGKIDFGILRAWLGNCSECHEEKLCRPSPGASLEGLRAINCQTKTIEVVAPGSQYIALSYVWGTAASASSTTSAATPIPRSASDASLPASAPLVVKDAMEVVIQLGHTYLWVDQFCINQTDVAEKSYLIANMDAIYDCAYATIFAASGRDASHGLPGISTRARLPQPSALINGTGLAAAPPDAQQAVHTSVWSSRAWVYQEAIFSTRRLFFTPAQVYFECNTAHSSE</sequence>